<proteinExistence type="predicted"/>
<organism evidence="7 8">
    <name type="scientific">Actinomycetospora chlora</name>
    <dbReference type="NCBI Taxonomy" id="663608"/>
    <lineage>
        <taxon>Bacteria</taxon>
        <taxon>Bacillati</taxon>
        <taxon>Actinomycetota</taxon>
        <taxon>Actinomycetes</taxon>
        <taxon>Pseudonocardiales</taxon>
        <taxon>Pseudonocardiaceae</taxon>
        <taxon>Actinomycetospora</taxon>
    </lineage>
</organism>
<name>A0ABP9CNQ2_9PSEU</name>
<feature type="transmembrane region" description="Helical" evidence="6">
    <location>
        <begin position="221"/>
        <end position="242"/>
    </location>
</feature>
<gene>
    <name evidence="7" type="ORF">GCM10023200_56680</name>
</gene>
<evidence type="ECO:0000256" key="6">
    <source>
        <dbReference type="SAM" id="Phobius"/>
    </source>
</evidence>
<feature type="transmembrane region" description="Helical" evidence="6">
    <location>
        <begin position="178"/>
        <end position="200"/>
    </location>
</feature>
<accession>A0ABP9CNQ2</accession>
<evidence type="ECO:0000256" key="5">
    <source>
        <dbReference type="ARBA" id="ARBA00023136"/>
    </source>
</evidence>
<sequence length="424" mass="41942">MTAPPRVADVPAGTAAGVRRDRLTPALGLAGQVLNAATNAATAYTASFLLRPAAFGTFAVALGVVTVVLATGRGLIGTTVLAQLPAVDDDRRPVLVRSVIGFALPAAVAAAGLVLAASTVVDGLVWFVPWVAAALLQDLGRYLLLAERRPGAALGLDVVWALAQAAVLVAVVVTGSVLTVGVLAAAWGVGAVAGLAVFVAGPGRGLRPGRPGPWARTTRDVAGWFTASSVLGQVEVYAVVLLTGVLLGQAEAGGLRTVQLMTLQPAMVLLGAVVVLAVPGVARRHADGDPAALRAGWRRVGTAVLPIVAGLALVAALAGPLVALLFPQYPDAAGLVLPVAVQAGAFALTVPSMALLAGTRRAATAFALNAGRLVLVLALAVTGALAAGADGLVVGQAAAAVAGLVATTVVARAVLRGVPRGAAA</sequence>
<feature type="transmembrane region" description="Helical" evidence="6">
    <location>
        <begin position="332"/>
        <end position="358"/>
    </location>
</feature>
<dbReference type="PANTHER" id="PTHR30250">
    <property type="entry name" value="PST FAMILY PREDICTED COLANIC ACID TRANSPORTER"/>
    <property type="match status" value="1"/>
</dbReference>
<keyword evidence="3 6" id="KW-0812">Transmembrane</keyword>
<feature type="transmembrane region" description="Helical" evidence="6">
    <location>
        <begin position="123"/>
        <end position="144"/>
    </location>
</feature>
<evidence type="ECO:0008006" key="9">
    <source>
        <dbReference type="Google" id="ProtNLM"/>
    </source>
</evidence>
<feature type="transmembrane region" description="Helical" evidence="6">
    <location>
        <begin position="262"/>
        <end position="282"/>
    </location>
</feature>
<keyword evidence="2" id="KW-1003">Cell membrane</keyword>
<comment type="subcellular location">
    <subcellularLocation>
        <location evidence="1">Cell membrane</location>
        <topology evidence="1">Multi-pass membrane protein</topology>
    </subcellularLocation>
</comment>
<evidence type="ECO:0000256" key="3">
    <source>
        <dbReference type="ARBA" id="ARBA00022692"/>
    </source>
</evidence>
<feature type="transmembrane region" description="Helical" evidence="6">
    <location>
        <begin position="151"/>
        <end position="172"/>
    </location>
</feature>
<feature type="transmembrane region" description="Helical" evidence="6">
    <location>
        <begin position="303"/>
        <end position="326"/>
    </location>
</feature>
<evidence type="ECO:0000313" key="8">
    <source>
        <dbReference type="Proteomes" id="UP001500928"/>
    </source>
</evidence>
<feature type="transmembrane region" description="Helical" evidence="6">
    <location>
        <begin position="94"/>
        <end position="117"/>
    </location>
</feature>
<evidence type="ECO:0000313" key="7">
    <source>
        <dbReference type="EMBL" id="GAA4811552.1"/>
    </source>
</evidence>
<comment type="caution">
    <text evidence="7">The sequence shown here is derived from an EMBL/GenBank/DDBJ whole genome shotgun (WGS) entry which is preliminary data.</text>
</comment>
<evidence type="ECO:0000256" key="4">
    <source>
        <dbReference type="ARBA" id="ARBA00022989"/>
    </source>
</evidence>
<feature type="transmembrane region" description="Helical" evidence="6">
    <location>
        <begin position="370"/>
        <end position="387"/>
    </location>
</feature>
<evidence type="ECO:0000256" key="2">
    <source>
        <dbReference type="ARBA" id="ARBA00022475"/>
    </source>
</evidence>
<dbReference type="RefSeq" id="WP_345424243.1">
    <property type="nucleotide sequence ID" value="NZ_BAABHO010000076.1"/>
</dbReference>
<dbReference type="Proteomes" id="UP001500928">
    <property type="component" value="Unassembled WGS sequence"/>
</dbReference>
<keyword evidence="5 6" id="KW-0472">Membrane</keyword>
<protein>
    <recommendedName>
        <fullName evidence="9">O-antigen/teichoic acid export membrane protein</fullName>
    </recommendedName>
</protein>
<dbReference type="InterPro" id="IPR050833">
    <property type="entry name" value="Poly_Biosynth_Transport"/>
</dbReference>
<reference evidence="8" key="1">
    <citation type="journal article" date="2019" name="Int. J. Syst. Evol. Microbiol.">
        <title>The Global Catalogue of Microorganisms (GCM) 10K type strain sequencing project: providing services to taxonomists for standard genome sequencing and annotation.</title>
        <authorList>
            <consortium name="The Broad Institute Genomics Platform"/>
            <consortium name="The Broad Institute Genome Sequencing Center for Infectious Disease"/>
            <person name="Wu L."/>
            <person name="Ma J."/>
        </authorList>
    </citation>
    <scope>NUCLEOTIDE SEQUENCE [LARGE SCALE GENOMIC DNA]</scope>
    <source>
        <strain evidence="8">JCM 17979</strain>
    </source>
</reference>
<dbReference type="PANTHER" id="PTHR30250:SF26">
    <property type="entry name" value="PSMA PROTEIN"/>
    <property type="match status" value="1"/>
</dbReference>
<evidence type="ECO:0000256" key="1">
    <source>
        <dbReference type="ARBA" id="ARBA00004651"/>
    </source>
</evidence>
<dbReference type="EMBL" id="BAABHO010000076">
    <property type="protein sequence ID" value="GAA4811552.1"/>
    <property type="molecule type" value="Genomic_DNA"/>
</dbReference>
<feature type="transmembrane region" description="Helical" evidence="6">
    <location>
        <begin position="58"/>
        <end position="82"/>
    </location>
</feature>
<keyword evidence="8" id="KW-1185">Reference proteome</keyword>
<keyword evidence="4 6" id="KW-1133">Transmembrane helix</keyword>
<feature type="transmembrane region" description="Helical" evidence="6">
    <location>
        <begin position="393"/>
        <end position="415"/>
    </location>
</feature>